<evidence type="ECO:0000256" key="4">
    <source>
        <dbReference type="SAM" id="MobiDB-lite"/>
    </source>
</evidence>
<dbReference type="InterPro" id="IPR007650">
    <property type="entry name" value="Zf-FLZ_dom"/>
</dbReference>
<dbReference type="PANTHER" id="PTHR46057">
    <property type="entry name" value="FCS-LIKE ZINC FINGER 1-RELATED"/>
    <property type="match status" value="1"/>
</dbReference>
<feature type="zinc finger region" description="FLZ-type" evidence="3">
    <location>
        <begin position="48"/>
        <end position="92"/>
    </location>
</feature>
<sequence>MKSFNSSSDLEAGCALPHNFMEATGVGSPPPKARFFCGGLDDDDEPHHFLDSCNLCRKPLPRNHDIFMYRGDMAFCSEECRQEQIEMDEGKDKNRKLSLKASSRKDSNKGGSATSPPKSHKVHVRTGTVVAAG</sequence>
<dbReference type="Proteomes" id="UP000317650">
    <property type="component" value="Chromosome 11"/>
</dbReference>
<evidence type="ECO:0000256" key="3">
    <source>
        <dbReference type="PROSITE-ProRule" id="PRU01131"/>
    </source>
</evidence>
<organism evidence="6 7">
    <name type="scientific">Musa balbisiana</name>
    <name type="common">Banana</name>
    <dbReference type="NCBI Taxonomy" id="52838"/>
    <lineage>
        <taxon>Eukaryota</taxon>
        <taxon>Viridiplantae</taxon>
        <taxon>Streptophyta</taxon>
        <taxon>Embryophyta</taxon>
        <taxon>Tracheophyta</taxon>
        <taxon>Spermatophyta</taxon>
        <taxon>Magnoliopsida</taxon>
        <taxon>Liliopsida</taxon>
        <taxon>Zingiberales</taxon>
        <taxon>Musaceae</taxon>
        <taxon>Musa</taxon>
    </lineage>
</organism>
<dbReference type="EMBL" id="PYDT01000007">
    <property type="protein sequence ID" value="THU54823.1"/>
    <property type="molecule type" value="Genomic_DNA"/>
</dbReference>
<comment type="similarity">
    <text evidence="1">Belongs to the FLZ family.</text>
</comment>
<dbReference type="GO" id="GO:0046872">
    <property type="term" value="F:metal ion binding"/>
    <property type="evidence" value="ECO:0007669"/>
    <property type="project" value="UniProtKB-KW"/>
</dbReference>
<evidence type="ECO:0000259" key="5">
    <source>
        <dbReference type="PROSITE" id="PS51795"/>
    </source>
</evidence>
<dbReference type="InterPro" id="IPR044533">
    <property type="entry name" value="FLZ1/2/3"/>
</dbReference>
<feature type="domain" description="FLZ-type" evidence="5">
    <location>
        <begin position="48"/>
        <end position="92"/>
    </location>
</feature>
<keyword evidence="7" id="KW-1185">Reference proteome</keyword>
<dbReference type="PANTHER" id="PTHR46057:SF58">
    <property type="entry name" value="(WILD MALAYSIAN BANANA) HYPOTHETICAL PROTEIN"/>
    <property type="match status" value="1"/>
</dbReference>
<dbReference type="Pfam" id="PF04570">
    <property type="entry name" value="zf-FLZ"/>
    <property type="match status" value="1"/>
</dbReference>
<protein>
    <recommendedName>
        <fullName evidence="5">FLZ-type domain-containing protein</fullName>
    </recommendedName>
</protein>
<evidence type="ECO:0000313" key="7">
    <source>
        <dbReference type="Proteomes" id="UP000317650"/>
    </source>
</evidence>
<name>A0A4S8J0N3_MUSBA</name>
<evidence type="ECO:0000313" key="6">
    <source>
        <dbReference type="EMBL" id="THU54823.1"/>
    </source>
</evidence>
<comment type="caution">
    <text evidence="6">The sequence shown here is derived from an EMBL/GenBank/DDBJ whole genome shotgun (WGS) entry which is preliminary data.</text>
</comment>
<dbReference type="AlphaFoldDB" id="A0A4S8J0N3"/>
<dbReference type="PROSITE" id="PS51795">
    <property type="entry name" value="ZF_FLZ"/>
    <property type="match status" value="1"/>
</dbReference>
<feature type="region of interest" description="Disordered" evidence="4">
    <location>
        <begin position="86"/>
        <end position="133"/>
    </location>
</feature>
<evidence type="ECO:0000256" key="2">
    <source>
        <dbReference type="ARBA" id="ARBA00022723"/>
    </source>
</evidence>
<reference evidence="6 7" key="1">
    <citation type="journal article" date="2019" name="Nat. Plants">
        <title>Genome sequencing of Musa balbisiana reveals subgenome evolution and function divergence in polyploid bananas.</title>
        <authorList>
            <person name="Yao X."/>
        </authorList>
    </citation>
    <scope>NUCLEOTIDE SEQUENCE [LARGE SCALE GENOMIC DNA]</scope>
    <source>
        <strain evidence="7">cv. DH-PKW</strain>
        <tissue evidence="6">Leaves</tissue>
    </source>
</reference>
<evidence type="ECO:0000256" key="1">
    <source>
        <dbReference type="ARBA" id="ARBA00009374"/>
    </source>
</evidence>
<accession>A0A4S8J0N3</accession>
<keyword evidence="2" id="KW-0479">Metal-binding</keyword>
<gene>
    <name evidence="6" type="ORF">C4D60_Mb11t00130</name>
</gene>
<proteinExistence type="inferred from homology"/>